<proteinExistence type="predicted"/>
<protein>
    <submittedName>
        <fullName evidence="3">Uncharacterized protein</fullName>
    </submittedName>
</protein>
<reference evidence="3" key="1">
    <citation type="submission" date="2021-06" db="EMBL/GenBank/DDBJ databases">
        <title>Comparative genomics, transcriptomics and evolutionary studies reveal genomic signatures of adaptation to plant cell wall in hemibiotrophic fungi.</title>
        <authorList>
            <consortium name="DOE Joint Genome Institute"/>
            <person name="Baroncelli R."/>
            <person name="Diaz J.F."/>
            <person name="Benocci T."/>
            <person name="Peng M."/>
            <person name="Battaglia E."/>
            <person name="Haridas S."/>
            <person name="Andreopoulos W."/>
            <person name="Labutti K."/>
            <person name="Pangilinan J."/>
            <person name="Floch G.L."/>
            <person name="Makela M.R."/>
            <person name="Henrissat B."/>
            <person name="Grigoriev I.V."/>
            <person name="Crouch J.A."/>
            <person name="De Vries R.P."/>
            <person name="Sukno S.A."/>
            <person name="Thon M.R."/>
        </authorList>
    </citation>
    <scope>NUCLEOTIDE SEQUENCE</scope>
    <source>
        <strain evidence="3">MAFF235873</strain>
    </source>
</reference>
<name>A0AAD9HD09_9PEZI</name>
<organism evidence="3 4">
    <name type="scientific">Colletotrichum zoysiae</name>
    <dbReference type="NCBI Taxonomy" id="1216348"/>
    <lineage>
        <taxon>Eukaryota</taxon>
        <taxon>Fungi</taxon>
        <taxon>Dikarya</taxon>
        <taxon>Ascomycota</taxon>
        <taxon>Pezizomycotina</taxon>
        <taxon>Sordariomycetes</taxon>
        <taxon>Hypocreomycetidae</taxon>
        <taxon>Glomerellales</taxon>
        <taxon>Glomerellaceae</taxon>
        <taxon>Colletotrichum</taxon>
        <taxon>Colletotrichum graminicola species complex</taxon>
    </lineage>
</organism>
<keyword evidence="2" id="KW-0472">Membrane</keyword>
<feature type="transmembrane region" description="Helical" evidence="2">
    <location>
        <begin position="6"/>
        <end position="26"/>
    </location>
</feature>
<dbReference type="Proteomes" id="UP001232148">
    <property type="component" value="Unassembled WGS sequence"/>
</dbReference>
<accession>A0AAD9HD09</accession>
<keyword evidence="4" id="KW-1185">Reference proteome</keyword>
<gene>
    <name evidence="3" type="ORF">LX32DRAFT_16525</name>
</gene>
<evidence type="ECO:0000313" key="3">
    <source>
        <dbReference type="EMBL" id="KAK2026605.1"/>
    </source>
</evidence>
<keyword evidence="2" id="KW-0812">Transmembrane</keyword>
<comment type="caution">
    <text evidence="3">The sequence shown here is derived from an EMBL/GenBank/DDBJ whole genome shotgun (WGS) entry which is preliminary data.</text>
</comment>
<keyword evidence="2" id="KW-1133">Transmembrane helix</keyword>
<dbReference type="EMBL" id="MU842911">
    <property type="protein sequence ID" value="KAK2026605.1"/>
    <property type="molecule type" value="Genomic_DNA"/>
</dbReference>
<evidence type="ECO:0000313" key="4">
    <source>
        <dbReference type="Proteomes" id="UP001232148"/>
    </source>
</evidence>
<evidence type="ECO:0000256" key="1">
    <source>
        <dbReference type="SAM" id="MobiDB-lite"/>
    </source>
</evidence>
<feature type="region of interest" description="Disordered" evidence="1">
    <location>
        <begin position="49"/>
        <end position="71"/>
    </location>
</feature>
<dbReference type="AlphaFoldDB" id="A0AAD9HD09"/>
<evidence type="ECO:0000256" key="2">
    <source>
        <dbReference type="SAM" id="Phobius"/>
    </source>
</evidence>
<sequence>MNGGINLIHFVNGLVGFDSIRLYFIITHRRTEERVKMFLPEFDTYRRDAAHPRINRGAGPRPRHGPPPVRP</sequence>